<accession>A0ABM1L7T5</accession>
<dbReference type="SMART" id="SM00028">
    <property type="entry name" value="TPR"/>
    <property type="match status" value="1"/>
</dbReference>
<feature type="non-terminal residue" evidence="15">
    <location>
        <position position="1"/>
    </location>
</feature>
<evidence type="ECO:0000313" key="15">
    <source>
        <dbReference type="RefSeq" id="XP_015282022.1"/>
    </source>
</evidence>
<dbReference type="GO" id="GO:0016853">
    <property type="term" value="F:isomerase activity"/>
    <property type="evidence" value="ECO:0007669"/>
    <property type="project" value="UniProtKB-KW"/>
</dbReference>
<evidence type="ECO:0000256" key="3">
    <source>
        <dbReference type="ARBA" id="ARBA00013194"/>
    </source>
</evidence>
<dbReference type="PROSITE" id="PS50005">
    <property type="entry name" value="TPR"/>
    <property type="match status" value="1"/>
</dbReference>
<keyword evidence="4" id="KW-0963">Cytoplasm</keyword>
<evidence type="ECO:0000256" key="12">
    <source>
        <dbReference type="PROSITE-ProRule" id="PRU00339"/>
    </source>
</evidence>
<evidence type="ECO:0000313" key="14">
    <source>
        <dbReference type="Proteomes" id="UP000694871"/>
    </source>
</evidence>
<evidence type="ECO:0000256" key="9">
    <source>
        <dbReference type="ARBA" id="ARBA00023186"/>
    </source>
</evidence>
<comment type="subcellular location">
    <subcellularLocation>
        <location evidence="2">Cytoplasm</location>
    </subcellularLocation>
</comment>
<dbReference type="Pfam" id="PF07719">
    <property type="entry name" value="TPR_2"/>
    <property type="match status" value="1"/>
</dbReference>
<protein>
    <recommendedName>
        <fullName evidence="3">peptidylprolyl isomerase</fullName>
        <ecNumber evidence="3">5.2.1.8</ecNumber>
    </recommendedName>
    <alternativeName>
        <fullName evidence="11">Rotamase</fullName>
    </alternativeName>
</protein>
<gene>
    <name evidence="15" type="primary">FKBP4</name>
</gene>
<sequence>IRETSRLALEIFRETSRFAREPSVELLEQALELDGSNEKGLFRRGEAQLAVNDFELARADFQKVLQLYPSNKAAKAQLVICQQKIREQHEREKKMYANMFQRLADKETKLEADAVCKEDPNMKDDKQNGVDDKTDVDVEA</sequence>
<evidence type="ECO:0000256" key="2">
    <source>
        <dbReference type="ARBA" id="ARBA00004496"/>
    </source>
</evidence>
<dbReference type="EC" id="5.2.1.8" evidence="3"/>
<evidence type="ECO:0000256" key="8">
    <source>
        <dbReference type="ARBA" id="ARBA00023110"/>
    </source>
</evidence>
<dbReference type="RefSeq" id="XP_015282022.1">
    <property type="nucleotide sequence ID" value="XM_015426536.1"/>
</dbReference>
<dbReference type="PANTHER" id="PTHR46512">
    <property type="entry name" value="PEPTIDYLPROLYL ISOMERASE"/>
    <property type="match status" value="1"/>
</dbReference>
<evidence type="ECO:0000256" key="11">
    <source>
        <dbReference type="ARBA" id="ARBA00029569"/>
    </source>
</evidence>
<name>A0ABM1L7T5_GEKJA</name>
<evidence type="ECO:0000256" key="5">
    <source>
        <dbReference type="ARBA" id="ARBA00022553"/>
    </source>
</evidence>
<dbReference type="Gene3D" id="1.25.40.10">
    <property type="entry name" value="Tetratricopeptide repeat domain"/>
    <property type="match status" value="1"/>
</dbReference>
<evidence type="ECO:0000256" key="4">
    <source>
        <dbReference type="ARBA" id="ARBA00022490"/>
    </source>
</evidence>
<dbReference type="GeneID" id="107123304"/>
<keyword evidence="14" id="KW-1185">Reference proteome</keyword>
<keyword evidence="9" id="KW-0143">Chaperone</keyword>
<reference evidence="15" key="1">
    <citation type="submission" date="2025-08" db="UniProtKB">
        <authorList>
            <consortium name="RefSeq"/>
        </authorList>
    </citation>
    <scope>IDENTIFICATION</scope>
</reference>
<keyword evidence="10 15" id="KW-0413">Isomerase</keyword>
<dbReference type="InterPro" id="IPR013105">
    <property type="entry name" value="TPR_2"/>
</dbReference>
<evidence type="ECO:0000256" key="10">
    <source>
        <dbReference type="ARBA" id="ARBA00023235"/>
    </source>
</evidence>
<evidence type="ECO:0000256" key="1">
    <source>
        <dbReference type="ARBA" id="ARBA00000971"/>
    </source>
</evidence>
<comment type="catalytic activity">
    <reaction evidence="1">
        <text>[protein]-peptidylproline (omega=180) = [protein]-peptidylproline (omega=0)</text>
        <dbReference type="Rhea" id="RHEA:16237"/>
        <dbReference type="Rhea" id="RHEA-COMP:10747"/>
        <dbReference type="Rhea" id="RHEA-COMP:10748"/>
        <dbReference type="ChEBI" id="CHEBI:83833"/>
        <dbReference type="ChEBI" id="CHEBI:83834"/>
        <dbReference type="EC" id="5.2.1.8"/>
    </reaction>
</comment>
<dbReference type="InterPro" id="IPR011990">
    <property type="entry name" value="TPR-like_helical_dom_sf"/>
</dbReference>
<dbReference type="Proteomes" id="UP000694871">
    <property type="component" value="Unplaced"/>
</dbReference>
<keyword evidence="6" id="KW-0677">Repeat</keyword>
<dbReference type="InterPro" id="IPR050754">
    <property type="entry name" value="FKBP4/5/8-like"/>
</dbReference>
<dbReference type="InterPro" id="IPR019734">
    <property type="entry name" value="TPR_rpt"/>
</dbReference>
<evidence type="ECO:0000256" key="6">
    <source>
        <dbReference type="ARBA" id="ARBA00022737"/>
    </source>
</evidence>
<feature type="repeat" description="TPR" evidence="12">
    <location>
        <begin position="38"/>
        <end position="71"/>
    </location>
</feature>
<keyword evidence="8" id="KW-0697">Rotamase</keyword>
<evidence type="ECO:0000256" key="13">
    <source>
        <dbReference type="SAM" id="MobiDB-lite"/>
    </source>
</evidence>
<evidence type="ECO:0000256" key="7">
    <source>
        <dbReference type="ARBA" id="ARBA00022803"/>
    </source>
</evidence>
<keyword evidence="5" id="KW-0597">Phosphoprotein</keyword>
<dbReference type="PANTHER" id="PTHR46512:SF9">
    <property type="entry name" value="PEPTIDYLPROLYL ISOMERASE"/>
    <property type="match status" value="1"/>
</dbReference>
<dbReference type="SUPFAM" id="SSF48452">
    <property type="entry name" value="TPR-like"/>
    <property type="match status" value="1"/>
</dbReference>
<feature type="region of interest" description="Disordered" evidence="13">
    <location>
        <begin position="111"/>
        <end position="140"/>
    </location>
</feature>
<keyword evidence="7 12" id="KW-0802">TPR repeat</keyword>
<organism evidence="14 15">
    <name type="scientific">Gekko japonicus</name>
    <name type="common">Schlegel's Japanese gecko</name>
    <dbReference type="NCBI Taxonomy" id="146911"/>
    <lineage>
        <taxon>Eukaryota</taxon>
        <taxon>Metazoa</taxon>
        <taxon>Chordata</taxon>
        <taxon>Craniata</taxon>
        <taxon>Vertebrata</taxon>
        <taxon>Euteleostomi</taxon>
        <taxon>Lepidosauria</taxon>
        <taxon>Squamata</taxon>
        <taxon>Bifurcata</taxon>
        <taxon>Gekkota</taxon>
        <taxon>Gekkonidae</taxon>
        <taxon>Gekkoninae</taxon>
        <taxon>Gekko</taxon>
    </lineage>
</organism>
<proteinExistence type="predicted"/>